<feature type="domain" description="Semialdehyde dehydrogenase NAD-binding" evidence="7">
    <location>
        <begin position="4"/>
        <end position="104"/>
    </location>
</feature>
<dbReference type="Proteomes" id="UP000095649">
    <property type="component" value="Unassembled WGS sequence"/>
</dbReference>
<evidence type="ECO:0000256" key="4">
    <source>
        <dbReference type="ARBA" id="ARBA00022857"/>
    </source>
</evidence>
<dbReference type="SUPFAM" id="SSF51735">
    <property type="entry name" value="NAD(P)-binding Rossmann-fold domains"/>
    <property type="match status" value="1"/>
</dbReference>
<dbReference type="InterPro" id="IPR058924">
    <property type="entry name" value="AGPR_dimerisation_dom"/>
</dbReference>
<keyword evidence="4 6" id="KW-0521">NADP</keyword>
<comment type="function">
    <text evidence="6">Catalyzes the NADPH-dependent reduction of N-acetyl-5-glutamyl phosphate to yield N-acetyl-L-glutamate 5-semialdehyde.</text>
</comment>
<keyword evidence="2 6" id="KW-0055">Arginine biosynthesis</keyword>
<dbReference type="PANTHER" id="PTHR32338:SF10">
    <property type="entry name" value="N-ACETYL-GAMMA-GLUTAMYL-PHOSPHATE REDUCTASE, CHLOROPLASTIC-RELATED"/>
    <property type="match status" value="1"/>
</dbReference>
<sequence>MKVKVFIDGSSGTTGLRIADRLAERSEIELLSISAEGRKDVHERAKVINSADLAFLCLPDAASKEVMPLLRPDVKVLDTSTAFRTDAAWDYGFPELKGQKEKIQNSYRVAVPGCYASGSISIARPLVELGLVPQSYPFSCTGISGYSGGGKKMIADYESPDRPAHSKLDAPKSYGLSLGHKHLPEMQKISGLAHTPMFVPVVCDYYCGMQVLVPLDLGLAGTTAEAVAAALADYYKDAATVKVHGLNEPLPENGLYSNAMAGTDRMELYLTVNAAGDQMMLVSLFDNLGKGSSGAAVQCMNLMLGLEETKGLE</sequence>
<reference evidence="8 9" key="1">
    <citation type="submission" date="2015-09" db="EMBL/GenBank/DDBJ databases">
        <authorList>
            <consortium name="Pathogen Informatics"/>
        </authorList>
    </citation>
    <scope>NUCLEOTIDE SEQUENCE [LARGE SCALE GENOMIC DNA]</scope>
    <source>
        <strain evidence="8 9">2789STDY5834970</strain>
    </source>
</reference>
<evidence type="ECO:0000256" key="2">
    <source>
        <dbReference type="ARBA" id="ARBA00022571"/>
    </source>
</evidence>
<dbReference type="PANTHER" id="PTHR32338">
    <property type="entry name" value="N-ACETYL-GAMMA-GLUTAMYL-PHOSPHATE REDUCTASE, CHLOROPLASTIC-RELATED-RELATED"/>
    <property type="match status" value="1"/>
</dbReference>
<accession>A0A173UWX9</accession>
<keyword evidence="5 6" id="KW-0560">Oxidoreductase</keyword>
<comment type="catalytic activity">
    <reaction evidence="6">
        <text>N-acetyl-L-glutamate 5-semialdehyde + phosphate + NADP(+) = N-acetyl-L-glutamyl 5-phosphate + NADPH + H(+)</text>
        <dbReference type="Rhea" id="RHEA:21588"/>
        <dbReference type="ChEBI" id="CHEBI:15378"/>
        <dbReference type="ChEBI" id="CHEBI:29123"/>
        <dbReference type="ChEBI" id="CHEBI:43474"/>
        <dbReference type="ChEBI" id="CHEBI:57783"/>
        <dbReference type="ChEBI" id="CHEBI:57936"/>
        <dbReference type="ChEBI" id="CHEBI:58349"/>
        <dbReference type="EC" id="1.2.1.38"/>
    </reaction>
</comment>
<dbReference type="EC" id="1.2.1.38" evidence="6"/>
<evidence type="ECO:0000256" key="1">
    <source>
        <dbReference type="ARBA" id="ARBA00022490"/>
    </source>
</evidence>
<dbReference type="Gene3D" id="3.30.360.10">
    <property type="entry name" value="Dihydrodipicolinate Reductase, domain 2"/>
    <property type="match status" value="1"/>
</dbReference>
<evidence type="ECO:0000256" key="5">
    <source>
        <dbReference type="ARBA" id="ARBA00023002"/>
    </source>
</evidence>
<dbReference type="NCBIfam" id="TIGR01851">
    <property type="entry name" value="argC_other"/>
    <property type="match status" value="1"/>
</dbReference>
<name>A0A173UWX9_9FIRM</name>
<keyword evidence="1 6" id="KW-0963">Cytoplasm</keyword>
<dbReference type="SMART" id="SM00859">
    <property type="entry name" value="Semialdhyde_dh"/>
    <property type="match status" value="1"/>
</dbReference>
<dbReference type="SUPFAM" id="SSF55347">
    <property type="entry name" value="Glyceraldehyde-3-phosphate dehydrogenase-like, C-terminal domain"/>
    <property type="match status" value="1"/>
</dbReference>
<dbReference type="InterPro" id="IPR050085">
    <property type="entry name" value="AGPR"/>
</dbReference>
<dbReference type="Gene3D" id="3.40.50.720">
    <property type="entry name" value="NAD(P)-binding Rossmann-like Domain"/>
    <property type="match status" value="1"/>
</dbReference>
<dbReference type="OrthoDB" id="9801289at2"/>
<dbReference type="InterPro" id="IPR010136">
    <property type="entry name" value="AGPR_type-2"/>
</dbReference>
<dbReference type="InterPro" id="IPR000534">
    <property type="entry name" value="Semialdehyde_DH_NAD-bd"/>
</dbReference>
<dbReference type="RefSeq" id="WP_055186680.1">
    <property type="nucleotide sequence ID" value="NZ_CYXN01000026.1"/>
</dbReference>
<comment type="pathway">
    <text evidence="6">Amino-acid biosynthesis; L-arginine biosynthesis; N(2)-acetyl-L-ornithine from L-glutamate: step 3/4.</text>
</comment>
<dbReference type="Pfam" id="PF22698">
    <property type="entry name" value="Semialdhyde_dhC_1"/>
    <property type="match status" value="1"/>
</dbReference>
<protein>
    <recommendedName>
        <fullName evidence="6">N-acetyl-gamma-glutamyl-phosphate reductase</fullName>
        <shortName evidence="6">AGPR</shortName>
        <ecNumber evidence="6">1.2.1.38</ecNumber>
    </recommendedName>
    <alternativeName>
        <fullName evidence="6">N-acetyl-glutamate semialdehyde dehydrogenase</fullName>
        <shortName evidence="6">NAGSA dehydrogenase</shortName>
    </alternativeName>
</protein>
<dbReference type="InterPro" id="IPR036291">
    <property type="entry name" value="NAD(P)-bd_dom_sf"/>
</dbReference>
<proteinExistence type="inferred from homology"/>
<evidence type="ECO:0000256" key="3">
    <source>
        <dbReference type="ARBA" id="ARBA00022605"/>
    </source>
</evidence>
<dbReference type="CDD" id="cd23935">
    <property type="entry name" value="AGPR_2_C"/>
    <property type="match status" value="1"/>
</dbReference>
<comment type="similarity">
    <text evidence="6">Belongs to the NAGSA dehydrogenase family. Type 2 subfamily.</text>
</comment>
<dbReference type="GO" id="GO:0006526">
    <property type="term" value="P:L-arginine biosynthetic process"/>
    <property type="evidence" value="ECO:0007669"/>
    <property type="project" value="UniProtKB-UniRule"/>
</dbReference>
<gene>
    <name evidence="6 8" type="primary">argC</name>
    <name evidence="8" type="ORF">ERS852582_02347</name>
</gene>
<evidence type="ECO:0000259" key="7">
    <source>
        <dbReference type="SMART" id="SM00859"/>
    </source>
</evidence>
<dbReference type="HAMAP" id="MF_01110">
    <property type="entry name" value="ArgC_type2"/>
    <property type="match status" value="1"/>
</dbReference>
<dbReference type="GO" id="GO:0003942">
    <property type="term" value="F:N-acetyl-gamma-glutamyl-phosphate reductase activity"/>
    <property type="evidence" value="ECO:0007669"/>
    <property type="project" value="UniProtKB-UniRule"/>
</dbReference>
<evidence type="ECO:0000313" key="9">
    <source>
        <dbReference type="Proteomes" id="UP000095649"/>
    </source>
</evidence>
<comment type="subcellular location">
    <subcellularLocation>
        <location evidence="6">Cytoplasm</location>
    </subcellularLocation>
</comment>
<keyword evidence="3 6" id="KW-0028">Amino-acid biosynthesis</keyword>
<feature type="active site" evidence="6">
    <location>
        <position position="114"/>
    </location>
</feature>
<dbReference type="AlphaFoldDB" id="A0A173UWX9"/>
<dbReference type="Pfam" id="PF01118">
    <property type="entry name" value="Semialdhyde_dh"/>
    <property type="match status" value="1"/>
</dbReference>
<dbReference type="GO" id="GO:0005737">
    <property type="term" value="C:cytoplasm"/>
    <property type="evidence" value="ECO:0007669"/>
    <property type="project" value="UniProtKB-SubCell"/>
</dbReference>
<evidence type="ECO:0000313" key="8">
    <source>
        <dbReference type="EMBL" id="CUN18826.1"/>
    </source>
</evidence>
<dbReference type="UniPathway" id="UPA00068">
    <property type="reaction ID" value="UER00108"/>
</dbReference>
<dbReference type="GO" id="GO:0051287">
    <property type="term" value="F:NAD binding"/>
    <property type="evidence" value="ECO:0007669"/>
    <property type="project" value="InterPro"/>
</dbReference>
<organism evidence="8 9">
    <name type="scientific">Faecalibacterium prausnitzii</name>
    <dbReference type="NCBI Taxonomy" id="853"/>
    <lineage>
        <taxon>Bacteria</taxon>
        <taxon>Bacillati</taxon>
        <taxon>Bacillota</taxon>
        <taxon>Clostridia</taxon>
        <taxon>Eubacteriales</taxon>
        <taxon>Oscillospiraceae</taxon>
        <taxon>Faecalibacterium</taxon>
    </lineage>
</organism>
<evidence type="ECO:0000256" key="6">
    <source>
        <dbReference type="HAMAP-Rule" id="MF_01110"/>
    </source>
</evidence>
<dbReference type="EMBL" id="CYXN01000026">
    <property type="protein sequence ID" value="CUN18826.1"/>
    <property type="molecule type" value="Genomic_DNA"/>
</dbReference>